<reference evidence="10 11" key="1">
    <citation type="journal article" date="2018" name="Front. Microbiol.">
        <title>Prospects for Fungal Bioremediation of Acidic Radioactive Waste Sites: Characterization and Genome Sequence of Rhodotorula taiwanensis MD1149.</title>
        <authorList>
            <person name="Tkavc R."/>
            <person name="Matrosova V.Y."/>
            <person name="Grichenko O.E."/>
            <person name="Gostincar C."/>
            <person name="Volpe R.P."/>
            <person name="Klimenkova P."/>
            <person name="Gaidamakova E.K."/>
            <person name="Zhou C.E."/>
            <person name="Stewart B.J."/>
            <person name="Lyman M.G."/>
            <person name="Malfatti S.A."/>
            <person name="Rubinfeld B."/>
            <person name="Courtot M."/>
            <person name="Singh J."/>
            <person name="Dalgard C.L."/>
            <person name="Hamilton T."/>
            <person name="Frey K.G."/>
            <person name="Gunde-Cimerman N."/>
            <person name="Dugan L."/>
            <person name="Daly M.J."/>
        </authorList>
    </citation>
    <scope>NUCLEOTIDE SEQUENCE [LARGE SCALE GENOMIC DNA]</scope>
    <source>
        <strain evidence="10 11">MD1149</strain>
    </source>
</reference>
<evidence type="ECO:0000256" key="7">
    <source>
        <dbReference type="ARBA" id="ARBA00039448"/>
    </source>
</evidence>
<keyword evidence="2" id="KW-0809">Transit peptide</keyword>
<sequence>MQTARIATRPLLGHAASTAPYAATLPAFRPFAPFAVQHRSYATEQQTKQDTMQELQTKQMRLVDKMGRRKQTPAILASAHIRSVCSLEMNKTDAADPPALLPTANYIPPYGGRVIPADSPHGAFSYFWHGCQQWMTSLKARMRWKKLLGSSWKAHFQERALIAYQQTNQALATGNYERLRDFASHDVVEGVKAQRTRKLQGLRMSWKLHEVKEQAILCTREQEVFKADEFIGQIAVRFVTLQSLEIRDVRNNLVGTGSHQDPQEIVEYYIYQRDMWRPEDDWKVVKRGAKETDTLADPSAQP</sequence>
<dbReference type="Pfam" id="PF04280">
    <property type="entry name" value="Tim44"/>
    <property type="match status" value="1"/>
</dbReference>
<dbReference type="PANTHER" id="PTHR28554">
    <property type="entry name" value="39S RIBOSOMAL PROTEIN L45, MITOCHONDRIAL"/>
    <property type="match status" value="1"/>
</dbReference>
<dbReference type="Gene3D" id="3.10.450.240">
    <property type="match status" value="1"/>
</dbReference>
<dbReference type="SMART" id="SM00978">
    <property type="entry name" value="Tim44"/>
    <property type="match status" value="1"/>
</dbReference>
<evidence type="ECO:0000256" key="6">
    <source>
        <dbReference type="ARBA" id="ARBA00038073"/>
    </source>
</evidence>
<name>A0A2S5B585_9BASI</name>
<dbReference type="GO" id="GO:0005739">
    <property type="term" value="C:mitochondrion"/>
    <property type="evidence" value="ECO:0007669"/>
    <property type="project" value="UniProtKB-SubCell"/>
</dbReference>
<feature type="domain" description="Tim44-like" evidence="9">
    <location>
        <begin position="138"/>
        <end position="289"/>
    </location>
</feature>
<evidence type="ECO:0000256" key="1">
    <source>
        <dbReference type="ARBA" id="ARBA00004173"/>
    </source>
</evidence>
<keyword evidence="4" id="KW-0496">Mitochondrion</keyword>
<dbReference type="Proteomes" id="UP000237144">
    <property type="component" value="Unassembled WGS sequence"/>
</dbReference>
<keyword evidence="11" id="KW-1185">Reference proteome</keyword>
<keyword evidence="5" id="KW-0687">Ribonucleoprotein</keyword>
<dbReference type="OrthoDB" id="19619at2759"/>
<proteinExistence type="inferred from homology"/>
<dbReference type="SUPFAM" id="SSF54427">
    <property type="entry name" value="NTF2-like"/>
    <property type="match status" value="1"/>
</dbReference>
<keyword evidence="3" id="KW-0689">Ribosomal protein</keyword>
<dbReference type="EMBL" id="PJQD01000072">
    <property type="protein sequence ID" value="POY71871.1"/>
    <property type="molecule type" value="Genomic_DNA"/>
</dbReference>
<evidence type="ECO:0000256" key="8">
    <source>
        <dbReference type="ARBA" id="ARBA00043031"/>
    </source>
</evidence>
<comment type="caution">
    <text evidence="10">The sequence shown here is derived from an EMBL/GenBank/DDBJ whole genome shotgun (WGS) entry which is preliminary data.</text>
</comment>
<dbReference type="STRING" id="741276.A0A2S5B585"/>
<evidence type="ECO:0000256" key="5">
    <source>
        <dbReference type="ARBA" id="ARBA00023274"/>
    </source>
</evidence>
<evidence type="ECO:0000313" key="10">
    <source>
        <dbReference type="EMBL" id="POY71871.1"/>
    </source>
</evidence>
<dbReference type="InterPro" id="IPR032710">
    <property type="entry name" value="NTF2-like_dom_sf"/>
</dbReference>
<dbReference type="InterPro" id="IPR051975">
    <property type="entry name" value="mtLSU_mL45"/>
</dbReference>
<accession>A0A2S5B585</accession>
<evidence type="ECO:0000313" key="11">
    <source>
        <dbReference type="Proteomes" id="UP000237144"/>
    </source>
</evidence>
<dbReference type="GO" id="GO:0005840">
    <property type="term" value="C:ribosome"/>
    <property type="evidence" value="ECO:0007669"/>
    <property type="project" value="UniProtKB-KW"/>
</dbReference>
<comment type="similarity">
    <text evidence="6">Belongs to the mitochondrion-specific ribosomal protein mL45 family.</text>
</comment>
<dbReference type="InterPro" id="IPR007379">
    <property type="entry name" value="Tim44-like_dom"/>
</dbReference>
<evidence type="ECO:0000256" key="3">
    <source>
        <dbReference type="ARBA" id="ARBA00022980"/>
    </source>
</evidence>
<dbReference type="AlphaFoldDB" id="A0A2S5B585"/>
<comment type="subcellular location">
    <subcellularLocation>
        <location evidence="1">Mitochondrion</location>
    </subcellularLocation>
</comment>
<evidence type="ECO:0000256" key="2">
    <source>
        <dbReference type="ARBA" id="ARBA00022946"/>
    </source>
</evidence>
<protein>
    <recommendedName>
        <fullName evidence="7">Large ribosomal subunit protein mL45</fullName>
    </recommendedName>
    <alternativeName>
        <fullName evidence="8">39S ribosomal protein L45, mitochondrial</fullName>
    </alternativeName>
</protein>
<dbReference type="GO" id="GO:1990904">
    <property type="term" value="C:ribonucleoprotein complex"/>
    <property type="evidence" value="ECO:0007669"/>
    <property type="project" value="UniProtKB-KW"/>
</dbReference>
<gene>
    <name evidence="10" type="ORF">BMF94_5232</name>
</gene>
<evidence type="ECO:0000259" key="9">
    <source>
        <dbReference type="SMART" id="SM00978"/>
    </source>
</evidence>
<organism evidence="10 11">
    <name type="scientific">Rhodotorula taiwanensis</name>
    <dbReference type="NCBI Taxonomy" id="741276"/>
    <lineage>
        <taxon>Eukaryota</taxon>
        <taxon>Fungi</taxon>
        <taxon>Dikarya</taxon>
        <taxon>Basidiomycota</taxon>
        <taxon>Pucciniomycotina</taxon>
        <taxon>Microbotryomycetes</taxon>
        <taxon>Sporidiobolales</taxon>
        <taxon>Sporidiobolaceae</taxon>
        <taxon>Rhodotorula</taxon>
    </lineage>
</organism>
<evidence type="ECO:0000256" key="4">
    <source>
        <dbReference type="ARBA" id="ARBA00023128"/>
    </source>
</evidence>
<dbReference type="PANTHER" id="PTHR28554:SF1">
    <property type="entry name" value="LARGE RIBOSOMAL SUBUNIT PROTEIN ML45"/>
    <property type="match status" value="1"/>
</dbReference>